<dbReference type="PROSITE" id="PS51819">
    <property type="entry name" value="VOC"/>
    <property type="match status" value="1"/>
</dbReference>
<dbReference type="InterPro" id="IPR041581">
    <property type="entry name" value="Glyoxalase_6"/>
</dbReference>
<keyword evidence="3" id="KW-1185">Reference proteome</keyword>
<dbReference type="Proteomes" id="UP000253094">
    <property type="component" value="Unassembled WGS sequence"/>
</dbReference>
<evidence type="ECO:0000313" key="3">
    <source>
        <dbReference type="Proteomes" id="UP000253094"/>
    </source>
</evidence>
<sequence>MSGSPRFRWSTVCLEALDGPALASFYRELLGWRVKAQEPDWVLLAPPDGGPGLSFQSDPGFVRPAWPTRPGEQQLMMHLDIEVDDLDASSARAVELGATVADFQPQDDVRVHFDPAGHPFCLWVSA</sequence>
<proteinExistence type="predicted"/>
<dbReference type="PANTHER" id="PTHR35908:SF1">
    <property type="entry name" value="CONSERVED PROTEIN"/>
    <property type="match status" value="1"/>
</dbReference>
<reference evidence="2 3" key="1">
    <citation type="submission" date="2018-06" db="EMBL/GenBank/DDBJ databases">
        <title>Sphaerisporangium craniellae sp. nov., isolated from a marine sponge in the South China Sea.</title>
        <authorList>
            <person name="Li L."/>
        </authorList>
    </citation>
    <scope>NUCLEOTIDE SEQUENCE [LARGE SCALE GENOMIC DNA]</scope>
    <source>
        <strain evidence="2 3">CCTCC AA 208026</strain>
    </source>
</reference>
<organism evidence="2 3">
    <name type="scientific">Sphaerisporangium album</name>
    <dbReference type="NCBI Taxonomy" id="509200"/>
    <lineage>
        <taxon>Bacteria</taxon>
        <taxon>Bacillati</taxon>
        <taxon>Actinomycetota</taxon>
        <taxon>Actinomycetes</taxon>
        <taxon>Streptosporangiales</taxon>
        <taxon>Streptosporangiaceae</taxon>
        <taxon>Sphaerisporangium</taxon>
    </lineage>
</organism>
<dbReference type="RefSeq" id="WP_114030480.1">
    <property type="nucleotide sequence ID" value="NZ_QOIL01000011.1"/>
</dbReference>
<accession>A0A367FGC5</accession>
<dbReference type="SUPFAM" id="SSF54593">
    <property type="entry name" value="Glyoxalase/Bleomycin resistance protein/Dihydroxybiphenyl dioxygenase"/>
    <property type="match status" value="1"/>
</dbReference>
<gene>
    <name evidence="2" type="ORF">DQ384_20580</name>
</gene>
<dbReference type="InterPro" id="IPR037523">
    <property type="entry name" value="VOC_core"/>
</dbReference>
<feature type="domain" description="VOC" evidence="1">
    <location>
        <begin position="6"/>
        <end position="126"/>
    </location>
</feature>
<name>A0A367FGC5_9ACTN</name>
<evidence type="ECO:0000313" key="2">
    <source>
        <dbReference type="EMBL" id="RCG29443.1"/>
    </source>
</evidence>
<evidence type="ECO:0000259" key="1">
    <source>
        <dbReference type="PROSITE" id="PS51819"/>
    </source>
</evidence>
<dbReference type="Pfam" id="PF18029">
    <property type="entry name" value="Glyoxalase_6"/>
    <property type="match status" value="1"/>
</dbReference>
<dbReference type="PANTHER" id="PTHR35908">
    <property type="entry name" value="HYPOTHETICAL FUSION PROTEIN"/>
    <property type="match status" value="1"/>
</dbReference>
<comment type="caution">
    <text evidence="2">The sequence shown here is derived from an EMBL/GenBank/DDBJ whole genome shotgun (WGS) entry which is preliminary data.</text>
</comment>
<dbReference type="OrthoDB" id="1645442at2"/>
<dbReference type="InterPro" id="IPR029068">
    <property type="entry name" value="Glyas_Bleomycin-R_OHBP_Dase"/>
</dbReference>
<dbReference type="AlphaFoldDB" id="A0A367FGC5"/>
<protein>
    <submittedName>
        <fullName evidence="2">VOC family protein</fullName>
    </submittedName>
</protein>
<dbReference type="Gene3D" id="3.10.180.10">
    <property type="entry name" value="2,3-Dihydroxybiphenyl 1,2-Dioxygenase, domain 1"/>
    <property type="match status" value="1"/>
</dbReference>
<dbReference type="EMBL" id="QOIL01000011">
    <property type="protein sequence ID" value="RCG29443.1"/>
    <property type="molecule type" value="Genomic_DNA"/>
</dbReference>